<evidence type="ECO:0000313" key="15">
    <source>
        <dbReference type="EMBL" id="PTV05394.1"/>
    </source>
</evidence>
<evidence type="ECO:0000313" key="17">
    <source>
        <dbReference type="Proteomes" id="UP000244083"/>
    </source>
</evidence>
<dbReference type="InterPro" id="IPR027417">
    <property type="entry name" value="P-loop_NTPase"/>
</dbReference>
<dbReference type="InterPro" id="IPR008921">
    <property type="entry name" value="DNA_pol3_clamp-load_cplx_C"/>
</dbReference>
<dbReference type="EMBL" id="QAZN01000001">
    <property type="protein sequence ID" value="PTV05394.1"/>
    <property type="molecule type" value="Genomic_DNA"/>
</dbReference>
<dbReference type="FunFam" id="1.10.8.60:FF:000013">
    <property type="entry name" value="DNA polymerase III subunit gamma/tau"/>
    <property type="match status" value="1"/>
</dbReference>
<reference evidence="15" key="2">
    <citation type="journal article" date="2018" name="Genome Announc.">
        <title>Fifty-Six Draft Genome Sequences of 10 Lactobacillus Species from 22 Commercial Dietary Supplements.</title>
        <authorList>
            <person name="Gangiredla J."/>
            <person name="Barnaba T.J."/>
            <person name="Mammel M.K."/>
            <person name="Lacher D.W."/>
            <person name="Elkins C.A."/>
            <person name="Lampel K.A."/>
            <person name="Whitehouse C.A."/>
            <person name="Tartera C."/>
        </authorList>
    </citation>
    <scope>NUCLEOTIDE SEQUENCE</scope>
    <source>
        <strain evidence="15">DS12_10</strain>
    </source>
</reference>
<keyword evidence="9" id="KW-0067">ATP-binding</keyword>
<dbReference type="InterPro" id="IPR022754">
    <property type="entry name" value="DNA_pol_III_gamma-3"/>
</dbReference>
<dbReference type="InterPro" id="IPR050238">
    <property type="entry name" value="DNA_Rep/Repair_Clamp_Loader"/>
</dbReference>
<dbReference type="Pfam" id="PF13177">
    <property type="entry name" value="DNA_pol3_delta2"/>
    <property type="match status" value="1"/>
</dbReference>
<comment type="caution">
    <text evidence="14">The sequence shown here is derived from an EMBL/GenBank/DDBJ whole genome shotgun (WGS) entry which is preliminary data.</text>
</comment>
<dbReference type="FunFam" id="3.40.50.300:FF:000014">
    <property type="entry name" value="DNA polymerase III subunit gamma/tau"/>
    <property type="match status" value="1"/>
</dbReference>
<dbReference type="PANTHER" id="PTHR11669:SF0">
    <property type="entry name" value="PROTEIN STICHEL-LIKE 2"/>
    <property type="match status" value="1"/>
</dbReference>
<keyword evidence="10" id="KW-0239">DNA-directed DNA polymerase</keyword>
<dbReference type="NCBIfam" id="NF004046">
    <property type="entry name" value="PRK05563.1"/>
    <property type="match status" value="1"/>
</dbReference>
<dbReference type="SUPFAM" id="SSF48019">
    <property type="entry name" value="post-AAA+ oligomerization domain-like"/>
    <property type="match status" value="1"/>
</dbReference>
<name>A0A073JNB6_LIMRT</name>
<dbReference type="PATRIC" id="fig|1598.90.peg.1829"/>
<dbReference type="GO" id="GO:0006261">
    <property type="term" value="P:DNA-templated DNA replication"/>
    <property type="evidence" value="ECO:0007669"/>
    <property type="project" value="TreeGrafter"/>
</dbReference>
<comment type="similarity">
    <text evidence="1">Belongs to the DnaX/STICHEL family.</text>
</comment>
<dbReference type="RefSeq" id="WP_035169592.1">
    <property type="nucleotide sequence ID" value="NZ_QAZN01000001.1"/>
</dbReference>
<dbReference type="NCBIfam" id="TIGR02397">
    <property type="entry name" value="dnaX_nterm"/>
    <property type="match status" value="1"/>
</dbReference>
<dbReference type="Gene3D" id="1.10.8.60">
    <property type="match status" value="1"/>
</dbReference>
<evidence type="ECO:0000256" key="2">
    <source>
        <dbReference type="ARBA" id="ARBA00012417"/>
    </source>
</evidence>
<dbReference type="SUPFAM" id="SSF52540">
    <property type="entry name" value="P-loop containing nucleoside triphosphate hydrolases"/>
    <property type="match status" value="1"/>
</dbReference>
<dbReference type="GO" id="GO:0003887">
    <property type="term" value="F:DNA-directed DNA polymerase activity"/>
    <property type="evidence" value="ECO:0007669"/>
    <property type="project" value="UniProtKB-KW"/>
</dbReference>
<organism evidence="14 16">
    <name type="scientific">Limosilactobacillus reuteri</name>
    <name type="common">Lactobacillus reuteri</name>
    <dbReference type="NCBI Taxonomy" id="1598"/>
    <lineage>
        <taxon>Bacteria</taxon>
        <taxon>Bacillati</taxon>
        <taxon>Bacillota</taxon>
        <taxon>Bacilli</taxon>
        <taxon>Lactobacillales</taxon>
        <taxon>Lactobacillaceae</taxon>
        <taxon>Limosilactobacillus</taxon>
    </lineage>
</organism>
<feature type="compositionally biased region" description="Low complexity" evidence="12">
    <location>
        <begin position="543"/>
        <end position="556"/>
    </location>
</feature>
<keyword evidence="8" id="KW-0862">Zinc</keyword>
<dbReference type="Pfam" id="PF22608">
    <property type="entry name" value="DNAX_ATPase_lid"/>
    <property type="match status" value="1"/>
</dbReference>
<keyword evidence="3" id="KW-0808">Transferase</keyword>
<evidence type="ECO:0000259" key="13">
    <source>
        <dbReference type="SMART" id="SM00382"/>
    </source>
</evidence>
<evidence type="ECO:0000256" key="8">
    <source>
        <dbReference type="ARBA" id="ARBA00022833"/>
    </source>
</evidence>
<keyword evidence="6" id="KW-0479">Metal-binding</keyword>
<dbReference type="GO" id="GO:0003677">
    <property type="term" value="F:DNA binding"/>
    <property type="evidence" value="ECO:0007669"/>
    <property type="project" value="InterPro"/>
</dbReference>
<dbReference type="GO" id="GO:0046872">
    <property type="term" value="F:metal ion binding"/>
    <property type="evidence" value="ECO:0007669"/>
    <property type="project" value="UniProtKB-KW"/>
</dbReference>
<dbReference type="CDD" id="cd18137">
    <property type="entry name" value="HLD_clamp_pol_III_gamma_tau"/>
    <property type="match status" value="1"/>
</dbReference>
<evidence type="ECO:0000313" key="16">
    <source>
        <dbReference type="Proteomes" id="UP000027731"/>
    </source>
</evidence>
<dbReference type="AlphaFoldDB" id="A0A073JNB6"/>
<dbReference type="InterPro" id="IPR012763">
    <property type="entry name" value="DNA_pol_III_sug/sutau_N"/>
</dbReference>
<sequence>MSYQALYRVWRPQRFDDLVGQQIVTRTLKNAIITHQISHAYLFAGPRGTGKTSAAKIFAKAVNCHHSKDGEPCNECEICKAITNGQLNDVIEIDAASNNGVEEIRDIRDKAKYAPTQADYKVYIIDEVHMLSTGAFNALLKTLEEPPANVIFILATTEPHKIPLTIISRVQRFDFRRISAEDAFDRMKYILEQKEVTYDEKALWVIANAAEGGMRDALSILDQVLSFSDNEVKLDDALLVTGSVTKQLLKKYFIEISKHEGATALNTMKDILDEGKDGQRFIEDLISFIRDILLYQESPSLISVESTGLKKEDFEEIVQLASSATLYQMIDELNNIQEEMRFTTHPDVYLEVLTIKLAQIEPQRNTQSAPAVSLTTNTEATKTIEKLQQEIQQLQQTVKQLQNMPIKASRPSPRQQNEQPRVQQKKVQVNLNKIYPVLENATRQDLINVRELWGDMLNLLSVPQRSLLHVSQPVAASAVGIIVAFDYPFLFQQAADDTTLLENMESALQRLTGNERQVVFVPKDKWPKIRQDFIKDHGFGKNQQKPQPTKQKPQTTEGSGQTPVATPAPMEEPPLPPEDEALTEETSPQEDNQVATAQKLFGSDIVKVEDN</sequence>
<dbReference type="EMBL" id="JOSX01000020">
    <property type="protein sequence ID" value="KEK14667.1"/>
    <property type="molecule type" value="Genomic_DNA"/>
</dbReference>
<comment type="catalytic activity">
    <reaction evidence="11">
        <text>DNA(n) + a 2'-deoxyribonucleoside 5'-triphosphate = DNA(n+1) + diphosphate</text>
        <dbReference type="Rhea" id="RHEA:22508"/>
        <dbReference type="Rhea" id="RHEA-COMP:17339"/>
        <dbReference type="Rhea" id="RHEA-COMP:17340"/>
        <dbReference type="ChEBI" id="CHEBI:33019"/>
        <dbReference type="ChEBI" id="CHEBI:61560"/>
        <dbReference type="ChEBI" id="CHEBI:173112"/>
        <dbReference type="EC" id="2.7.7.7"/>
    </reaction>
</comment>
<dbReference type="Pfam" id="PF12169">
    <property type="entry name" value="DNA_pol3_gamma3"/>
    <property type="match status" value="1"/>
</dbReference>
<feature type="region of interest" description="Disordered" evidence="12">
    <location>
        <begin position="537"/>
        <end position="611"/>
    </location>
</feature>
<feature type="domain" description="AAA+ ATPase" evidence="13">
    <location>
        <begin position="37"/>
        <end position="185"/>
    </location>
</feature>
<dbReference type="EC" id="2.7.7.7" evidence="2"/>
<evidence type="ECO:0000256" key="5">
    <source>
        <dbReference type="ARBA" id="ARBA00022705"/>
    </source>
</evidence>
<reference evidence="17" key="3">
    <citation type="submission" date="2018-04" db="EMBL/GenBank/DDBJ databases">
        <title>Draft Genome Sequences of 10 Lactobacillus Species from 22 Commercial Probiotic Products.</title>
        <authorList>
            <person name="Gangiredla J."/>
            <person name="Barnaba T.J."/>
            <person name="Mammel M.K."/>
            <person name="Lacher D.W."/>
            <person name="Elkins C.A."/>
            <person name="Lampel K.A."/>
            <person name="Whitehouse C.A."/>
            <person name="Tartera C."/>
        </authorList>
    </citation>
    <scope>NUCLEOTIDE SEQUENCE [LARGE SCALE GENOMIC DNA]</scope>
    <source>
        <strain evidence="17">DS12_10</strain>
    </source>
</reference>
<dbReference type="PRINTS" id="PR00300">
    <property type="entry name" value="CLPPROTEASEA"/>
</dbReference>
<feature type="region of interest" description="Disordered" evidence="12">
    <location>
        <begin position="403"/>
        <end position="423"/>
    </location>
</feature>
<protein>
    <recommendedName>
        <fullName evidence="2">DNA-directed DNA polymerase</fullName>
        <ecNumber evidence="2">2.7.7.7</ecNumber>
    </recommendedName>
</protein>
<evidence type="ECO:0000256" key="4">
    <source>
        <dbReference type="ARBA" id="ARBA00022695"/>
    </source>
</evidence>
<accession>A0A073JNB6</accession>
<evidence type="ECO:0000256" key="6">
    <source>
        <dbReference type="ARBA" id="ARBA00022723"/>
    </source>
</evidence>
<evidence type="ECO:0000256" key="3">
    <source>
        <dbReference type="ARBA" id="ARBA00022679"/>
    </source>
</evidence>
<dbReference type="GO" id="GO:0009360">
    <property type="term" value="C:DNA polymerase III complex"/>
    <property type="evidence" value="ECO:0007669"/>
    <property type="project" value="InterPro"/>
</dbReference>
<dbReference type="SMART" id="SM00382">
    <property type="entry name" value="AAA"/>
    <property type="match status" value="1"/>
</dbReference>
<dbReference type="PANTHER" id="PTHR11669">
    <property type="entry name" value="REPLICATION FACTOR C / DNA POLYMERASE III GAMMA-TAU SUBUNIT"/>
    <property type="match status" value="1"/>
</dbReference>
<evidence type="ECO:0000256" key="12">
    <source>
        <dbReference type="SAM" id="MobiDB-lite"/>
    </source>
</evidence>
<dbReference type="InterPro" id="IPR003593">
    <property type="entry name" value="AAA+_ATPase"/>
</dbReference>
<evidence type="ECO:0000256" key="10">
    <source>
        <dbReference type="ARBA" id="ARBA00022932"/>
    </source>
</evidence>
<dbReference type="Gene3D" id="1.20.272.10">
    <property type="match status" value="1"/>
</dbReference>
<evidence type="ECO:0000256" key="11">
    <source>
        <dbReference type="ARBA" id="ARBA00049244"/>
    </source>
</evidence>
<dbReference type="Proteomes" id="UP000027731">
    <property type="component" value="Unassembled WGS sequence"/>
</dbReference>
<dbReference type="CDD" id="cd00009">
    <property type="entry name" value="AAA"/>
    <property type="match status" value="1"/>
</dbReference>
<dbReference type="GO" id="GO:0005524">
    <property type="term" value="F:ATP binding"/>
    <property type="evidence" value="ECO:0007669"/>
    <property type="project" value="UniProtKB-KW"/>
</dbReference>
<evidence type="ECO:0000256" key="1">
    <source>
        <dbReference type="ARBA" id="ARBA00006360"/>
    </source>
</evidence>
<dbReference type="Gene3D" id="3.40.50.300">
    <property type="entry name" value="P-loop containing nucleotide triphosphate hydrolases"/>
    <property type="match status" value="1"/>
</dbReference>
<dbReference type="Proteomes" id="UP000244083">
    <property type="component" value="Unassembled WGS sequence"/>
</dbReference>
<feature type="compositionally biased region" description="Polar residues" evidence="12">
    <location>
        <begin position="412"/>
        <end position="423"/>
    </location>
</feature>
<keyword evidence="5" id="KW-0235">DNA replication</keyword>
<proteinExistence type="inferred from homology"/>
<keyword evidence="4" id="KW-0548">Nucleotidyltransferase</keyword>
<evidence type="ECO:0000313" key="14">
    <source>
        <dbReference type="EMBL" id="KEK14667.1"/>
    </source>
</evidence>
<keyword evidence="7" id="KW-0547">Nucleotide-binding</keyword>
<dbReference type="InterPro" id="IPR045085">
    <property type="entry name" value="HLD_clamp_pol_III_gamma_tau"/>
</dbReference>
<evidence type="ECO:0000256" key="7">
    <source>
        <dbReference type="ARBA" id="ARBA00022741"/>
    </source>
</evidence>
<gene>
    <name evidence="15" type="ORF">DB325_01445</name>
    <name evidence="14" type="ORF">LR3_02380</name>
</gene>
<dbReference type="InterPro" id="IPR001270">
    <property type="entry name" value="ClpA/B"/>
</dbReference>
<evidence type="ECO:0000256" key="9">
    <source>
        <dbReference type="ARBA" id="ARBA00022840"/>
    </source>
</evidence>
<reference evidence="14 16" key="1">
    <citation type="submission" date="2014-06" db="EMBL/GenBank/DDBJ databases">
        <title>Genetic determinant of reutericyclin biosynthesis of Lactobacillus reuteri.</title>
        <authorList>
            <person name="Lin X."/>
            <person name="Duar R."/>
            <person name="Walter J."/>
            <person name="Gaenzle M."/>
        </authorList>
    </citation>
    <scope>NUCLEOTIDE SEQUENCE [LARGE SCALE GENOMIC DNA]</scope>
    <source>
        <strain evidence="14 16">LTH2584</strain>
    </source>
</reference>